<comment type="function">
    <text evidence="5">Effector that suppresses plant defense responses during pathogen infection.</text>
</comment>
<feature type="chain" id="PRO_5044986241" description="RxLR effector protein" evidence="5">
    <location>
        <begin position="21"/>
        <end position="300"/>
    </location>
</feature>
<comment type="subcellular location">
    <subcellularLocation>
        <location evidence="1 5">Secreted</location>
    </subcellularLocation>
</comment>
<sequence>MMRLQLILLALITTCSVLSGDASVATTTKASSIAVNQIGAPVKRLLRSDAIAQVDNDNEEERAAWVDGLTKLLKPSTTKILTKLERQDPELKKFTQKYDLTGAFKALKLTRFNTVDELFTSKNYELWFSYMLLWNKQNTNEPFTVAKMFSKQFGTKKAFKMFTDAARSNNPYVQQMGQGYQVQLFYQFYKADDDYKKFVDILGSEKEAGKMFAALTKSPSAYDRHLGENFATTLMNKWADKGMTHAQVVKIDQSFDQPYFYVLTFKVRQKQSEATANAIAAKAAAEREAIRAAGAYARRV</sequence>
<proteinExistence type="inferred from homology"/>
<evidence type="ECO:0000256" key="4">
    <source>
        <dbReference type="ARBA" id="ARBA00022729"/>
    </source>
</evidence>
<dbReference type="Pfam" id="PF16810">
    <property type="entry name" value="RXLR"/>
    <property type="match status" value="1"/>
</dbReference>
<evidence type="ECO:0000256" key="3">
    <source>
        <dbReference type="ARBA" id="ARBA00022525"/>
    </source>
</evidence>
<comment type="caution">
    <text evidence="6">The sequence shown here is derived from an EMBL/GenBank/DDBJ whole genome shotgun (WGS) entry which is preliminary data.</text>
</comment>
<protein>
    <recommendedName>
        <fullName evidence="5">RxLR effector protein</fullName>
    </recommendedName>
</protein>
<keyword evidence="3 5" id="KW-0964">Secreted</keyword>
<name>A0A225WHC3_9STRA</name>
<accession>A0A225WHC3</accession>
<evidence type="ECO:0000313" key="7">
    <source>
        <dbReference type="Proteomes" id="UP000198211"/>
    </source>
</evidence>
<reference evidence="7" key="1">
    <citation type="submission" date="2017-03" db="EMBL/GenBank/DDBJ databases">
        <title>Phytopthora megakarya and P. palmivora, two closely related causual agents of cacao black pod achieved similar genome size and gene model numbers by different mechanisms.</title>
        <authorList>
            <person name="Ali S."/>
            <person name="Shao J."/>
            <person name="Larry D.J."/>
            <person name="Kronmiller B."/>
            <person name="Shen D."/>
            <person name="Strem M.D."/>
            <person name="Melnick R.L."/>
            <person name="Guiltinan M.J."/>
            <person name="Tyler B.M."/>
            <person name="Meinhardt L.W."/>
            <person name="Bailey B.A."/>
        </authorList>
    </citation>
    <scope>NUCLEOTIDE SEQUENCE [LARGE SCALE GENOMIC DNA]</scope>
    <source>
        <strain evidence="7">zdho120</strain>
    </source>
</reference>
<evidence type="ECO:0000256" key="1">
    <source>
        <dbReference type="ARBA" id="ARBA00004613"/>
    </source>
</evidence>
<evidence type="ECO:0000256" key="5">
    <source>
        <dbReference type="RuleBase" id="RU367124"/>
    </source>
</evidence>
<organism evidence="6 7">
    <name type="scientific">Phytophthora megakarya</name>
    <dbReference type="NCBI Taxonomy" id="4795"/>
    <lineage>
        <taxon>Eukaryota</taxon>
        <taxon>Sar</taxon>
        <taxon>Stramenopiles</taxon>
        <taxon>Oomycota</taxon>
        <taxon>Peronosporomycetes</taxon>
        <taxon>Peronosporales</taxon>
        <taxon>Peronosporaceae</taxon>
        <taxon>Phytophthora</taxon>
    </lineage>
</organism>
<gene>
    <name evidence="6" type="ORF">PHMEG_0009348</name>
</gene>
<dbReference type="EMBL" id="NBNE01000867">
    <property type="protein sequence ID" value="OWZ16804.1"/>
    <property type="molecule type" value="Genomic_DNA"/>
</dbReference>
<evidence type="ECO:0000256" key="2">
    <source>
        <dbReference type="ARBA" id="ARBA00010400"/>
    </source>
</evidence>
<dbReference type="InterPro" id="IPR031825">
    <property type="entry name" value="RXLR"/>
</dbReference>
<evidence type="ECO:0000313" key="6">
    <source>
        <dbReference type="EMBL" id="OWZ16804.1"/>
    </source>
</evidence>
<keyword evidence="4 5" id="KW-0732">Signal</keyword>
<feature type="signal peptide" evidence="5">
    <location>
        <begin position="1"/>
        <end position="20"/>
    </location>
</feature>
<comment type="domain">
    <text evidence="5">The RxLR-dEER motif acts to carry the protein into the host cell cytoplasm through binding to cell surface phosphatidylinositol-3-phosphate.</text>
</comment>
<dbReference type="AlphaFoldDB" id="A0A225WHC3"/>
<dbReference type="Proteomes" id="UP000198211">
    <property type="component" value="Unassembled WGS sequence"/>
</dbReference>
<comment type="similarity">
    <text evidence="2 5">Belongs to the RxLR effector family.</text>
</comment>
<keyword evidence="7" id="KW-1185">Reference proteome</keyword>